<reference evidence="2 3" key="1">
    <citation type="submission" date="2019-12" db="EMBL/GenBank/DDBJ databases">
        <authorList>
            <person name="Alioto T."/>
            <person name="Alioto T."/>
            <person name="Gomez Garrido J."/>
        </authorList>
    </citation>
    <scope>NUCLEOTIDE SEQUENCE [LARGE SCALE GENOMIC DNA]</scope>
</reference>
<evidence type="ECO:0000256" key="1">
    <source>
        <dbReference type="SAM" id="MobiDB-lite"/>
    </source>
</evidence>
<evidence type="ECO:0000313" key="3">
    <source>
        <dbReference type="Proteomes" id="UP000594638"/>
    </source>
</evidence>
<protein>
    <submittedName>
        <fullName evidence="2">Uncharacterized protein</fullName>
    </submittedName>
</protein>
<feature type="compositionally biased region" description="Basic and acidic residues" evidence="1">
    <location>
        <begin position="56"/>
        <end position="65"/>
    </location>
</feature>
<dbReference type="Proteomes" id="UP000594638">
    <property type="component" value="Unassembled WGS sequence"/>
</dbReference>
<comment type="caution">
    <text evidence="2">The sequence shown here is derived from an EMBL/GenBank/DDBJ whole genome shotgun (WGS) entry which is preliminary data.</text>
</comment>
<gene>
    <name evidence="2" type="ORF">OLEA9_A080610</name>
</gene>
<dbReference type="AlphaFoldDB" id="A0A8S0RCP8"/>
<feature type="region of interest" description="Disordered" evidence="1">
    <location>
        <begin position="25"/>
        <end position="65"/>
    </location>
</feature>
<keyword evidence="3" id="KW-1185">Reference proteome</keyword>
<organism evidence="2 3">
    <name type="scientific">Olea europaea subsp. europaea</name>
    <dbReference type="NCBI Taxonomy" id="158383"/>
    <lineage>
        <taxon>Eukaryota</taxon>
        <taxon>Viridiplantae</taxon>
        <taxon>Streptophyta</taxon>
        <taxon>Embryophyta</taxon>
        <taxon>Tracheophyta</taxon>
        <taxon>Spermatophyta</taxon>
        <taxon>Magnoliopsida</taxon>
        <taxon>eudicotyledons</taxon>
        <taxon>Gunneridae</taxon>
        <taxon>Pentapetalae</taxon>
        <taxon>asterids</taxon>
        <taxon>lamiids</taxon>
        <taxon>Lamiales</taxon>
        <taxon>Oleaceae</taxon>
        <taxon>Oleeae</taxon>
        <taxon>Olea</taxon>
    </lineage>
</organism>
<evidence type="ECO:0000313" key="2">
    <source>
        <dbReference type="EMBL" id="CAA2976458.1"/>
    </source>
</evidence>
<name>A0A8S0RCP8_OLEEU</name>
<dbReference type="EMBL" id="CACTIH010002439">
    <property type="protein sequence ID" value="CAA2976458.1"/>
    <property type="molecule type" value="Genomic_DNA"/>
</dbReference>
<accession>A0A8S0RCP8</accession>
<feature type="non-terminal residue" evidence="2">
    <location>
        <position position="1"/>
    </location>
</feature>
<dbReference type="Gramene" id="OE9A080610T1">
    <property type="protein sequence ID" value="OE9A080610C1"/>
    <property type="gene ID" value="OE9A080610"/>
</dbReference>
<sequence length="65" mass="7257">QPPLTTTTNTPRRCKLKTTAAFTEQHYHTPKLPAEATASIDHHHKQPPPLPHPIRHCSDCTGEGR</sequence>
<proteinExistence type="predicted"/>